<reference evidence="2 4" key="3">
    <citation type="journal article" name="Genome Announc.">
        <title>Complete Genome Sequence of Pseudomonas balearica DSM 6083T.</title>
        <authorList>
            <person name="Bennasar-Figueras A."/>
            <person name="Salva-Serra F."/>
            <person name="Jaen-Luchoro D."/>
            <person name="Segui C."/>
            <person name="Aliaga F."/>
            <person name="Busquets A."/>
            <person name="Gomila M."/>
            <person name="Moore E.R."/>
            <person name="Lalucat J."/>
        </authorList>
    </citation>
    <scope>NUCLEOTIDE SEQUENCE [LARGE SCALE GENOMIC DNA]</scope>
    <source>
        <strain evidence="4">DSM 6083</strain>
        <strain evidence="2">DSM6083</strain>
    </source>
</reference>
<dbReference type="InterPro" id="IPR032608">
    <property type="entry name" value="DUF4892"/>
</dbReference>
<organism evidence="2 4">
    <name type="scientific">Stutzerimonas balearica DSM 6083</name>
    <dbReference type="NCBI Taxonomy" id="1123016"/>
    <lineage>
        <taxon>Bacteria</taxon>
        <taxon>Pseudomonadati</taxon>
        <taxon>Pseudomonadota</taxon>
        <taxon>Gammaproteobacteria</taxon>
        <taxon>Pseudomonadales</taxon>
        <taxon>Pseudomonadaceae</taxon>
        <taxon>Stutzerimonas</taxon>
    </lineage>
</organism>
<sequence>MRTGLMAALGLIFGAAASAADVPASADLATLPRYPQARIVDYRQEAVPERIYPRDSVRRISGRLRMAAQVAASGQLTTITYRLPETHAGIEAFDQARVKLLEEGAELLYWCEGRDCGASSLWANAIFGRSTLYGPDAQQAYLLARLREPADRLIALYGITRGNGRPYLHVEQLVPEQPLGDILPNAATLLRQLRSAGELRLAGLADEPVADWGALLASMLRLDSTLRVTIAGRAAPAWRDALIAERISARRLELDDSDESGLTIRLLR</sequence>
<dbReference type="EMBL" id="CP007511">
    <property type="protein sequence ID" value="AJE15070.1"/>
    <property type="molecule type" value="Genomic_DNA"/>
</dbReference>
<keyword evidence="5" id="KW-1185">Reference proteome</keyword>
<evidence type="ECO:0000313" key="2">
    <source>
        <dbReference type="EMBL" id="AJE15070.1"/>
    </source>
</evidence>
<reference evidence="3 5" key="2">
    <citation type="submission" date="2016-10" db="EMBL/GenBank/DDBJ databases">
        <authorList>
            <person name="Varghese N."/>
            <person name="Submissions S."/>
        </authorList>
    </citation>
    <scope>NUCLEOTIDE SEQUENCE [LARGE SCALE GENOMIC DNA]</scope>
    <source>
        <strain evidence="3 5">DSM 6083</strain>
    </source>
</reference>
<evidence type="ECO:0000313" key="5">
    <source>
        <dbReference type="Proteomes" id="UP000182276"/>
    </source>
</evidence>
<name>A0A8D4C2F2_9GAMM</name>
<dbReference type="AlphaFoldDB" id="A0A8D4C2F2"/>
<dbReference type="Proteomes" id="UP000031271">
    <property type="component" value="Chromosome"/>
</dbReference>
<keyword evidence="1" id="KW-0732">Signal</keyword>
<reference evidence="4" key="1">
    <citation type="submission" date="2014-03" db="EMBL/GenBank/DDBJ databases">
        <title>Complete genome of Pseudomonas balearica DSM 6083T, a sewage water isolate from an enrichment with 2-methylnaphthalene.</title>
        <authorList>
            <person name="Salva-Serra F."/>
            <person name="Jaen-Luchoro D."/>
            <person name="Busquets A."/>
            <person name="Pena A."/>
            <person name="Gomila M."/>
            <person name="Bosch R."/>
            <person name="Nogales B."/>
            <person name="Garcia-Valdes E."/>
            <person name="Lalucat J."/>
            <person name="Bennasar A."/>
        </authorList>
    </citation>
    <scope>NUCLEOTIDE SEQUENCE [LARGE SCALE GENOMIC DNA]</scope>
    <source>
        <strain evidence="4">DSM 6083</strain>
    </source>
</reference>
<protein>
    <recommendedName>
        <fullName evidence="6">DUF4892 domain-containing protein</fullName>
    </recommendedName>
</protein>
<dbReference type="RefSeq" id="WP_043219763.1">
    <property type="nucleotide sequence ID" value="NZ_CP007511.1"/>
</dbReference>
<dbReference type="EMBL" id="FNHO01000003">
    <property type="protein sequence ID" value="SDM22333.1"/>
    <property type="molecule type" value="Genomic_DNA"/>
</dbReference>
<dbReference type="KEGG" id="pbm:CL52_08410"/>
<accession>A0A8D4C2F2</accession>
<evidence type="ECO:0000313" key="3">
    <source>
        <dbReference type="EMBL" id="SDM22333.1"/>
    </source>
</evidence>
<feature type="signal peptide" evidence="1">
    <location>
        <begin position="1"/>
        <end position="19"/>
    </location>
</feature>
<gene>
    <name evidence="2" type="ORF">CL52_08410</name>
    <name evidence="3" type="ORF">SAMN05660875_103114</name>
</gene>
<evidence type="ECO:0000313" key="4">
    <source>
        <dbReference type="Proteomes" id="UP000031271"/>
    </source>
</evidence>
<feature type="chain" id="PRO_5034337823" description="DUF4892 domain-containing protein" evidence="1">
    <location>
        <begin position="20"/>
        <end position="268"/>
    </location>
</feature>
<proteinExistence type="predicted"/>
<evidence type="ECO:0008006" key="6">
    <source>
        <dbReference type="Google" id="ProtNLM"/>
    </source>
</evidence>
<dbReference type="Proteomes" id="UP000182276">
    <property type="component" value="Unassembled WGS sequence"/>
</dbReference>
<dbReference type="GeneID" id="77259940"/>
<evidence type="ECO:0000256" key="1">
    <source>
        <dbReference type="SAM" id="SignalP"/>
    </source>
</evidence>
<dbReference type="Pfam" id="PF16234">
    <property type="entry name" value="DUF4892"/>
    <property type="match status" value="1"/>
</dbReference>